<evidence type="ECO:0000313" key="4">
    <source>
        <dbReference type="Proteomes" id="UP000317519"/>
    </source>
</evidence>
<feature type="domain" description="MobA/VirD2-like nuclease" evidence="2">
    <location>
        <begin position="17"/>
        <end position="147"/>
    </location>
</feature>
<dbReference type="Pfam" id="PF03432">
    <property type="entry name" value="Relaxase"/>
    <property type="match status" value="1"/>
</dbReference>
<accession>A0ABY3FN88</accession>
<dbReference type="Proteomes" id="UP000317519">
    <property type="component" value="Unassembled WGS sequence"/>
</dbReference>
<name>A0ABY3FN88_9FLAO</name>
<dbReference type="RefSeq" id="WP_144888949.1">
    <property type="nucleotide sequence ID" value="NZ_VLKO01000001.1"/>
</dbReference>
<sequence length="316" mass="36145">MIAKQIIGKDFFGVLLYNQKKVDRGEAIVLDSNLSAHSVVKQTKEFNVIRQLKPNLSRAVYHVSLNLPYSDSEKLSNEDFASLNRDFLEGMGFDDNQYVIFLHRDTNLLHTHVVANRVKYDGNVVSDSQNYKRSEALVRRLELKYNLTELLLKDESNVLSKGEIEKCLRTGDVPARLELQNIIFETLNANINLELFIKKLKERGVDTKLNQSTTGYISGISFLYKEIPYKGSDVHKKISWQNIKSKLNNYEQIRDHSTVPEIDAGIRASKENAIGVENTDTRGDENKHRQSSNHRQEVNQTIGKKIESKLKKGLKP</sequence>
<feature type="region of interest" description="Disordered" evidence="1">
    <location>
        <begin position="270"/>
        <end position="316"/>
    </location>
</feature>
<comment type="caution">
    <text evidence="3">The sequence shown here is derived from an EMBL/GenBank/DDBJ whole genome shotgun (WGS) entry which is preliminary data.</text>
</comment>
<evidence type="ECO:0000256" key="1">
    <source>
        <dbReference type="SAM" id="MobiDB-lite"/>
    </source>
</evidence>
<organism evidence="3 4">
    <name type="scientific">Flavobacterium tiangeerense</name>
    <dbReference type="NCBI Taxonomy" id="459471"/>
    <lineage>
        <taxon>Bacteria</taxon>
        <taxon>Pseudomonadati</taxon>
        <taxon>Bacteroidota</taxon>
        <taxon>Flavobacteriia</taxon>
        <taxon>Flavobacteriales</taxon>
        <taxon>Flavobacteriaceae</taxon>
        <taxon>Flavobacterium</taxon>
    </lineage>
</organism>
<dbReference type="InterPro" id="IPR005094">
    <property type="entry name" value="Endonuclease_MobA/VirD2"/>
</dbReference>
<feature type="compositionally biased region" description="Basic and acidic residues" evidence="1">
    <location>
        <begin position="279"/>
        <end position="288"/>
    </location>
</feature>
<protein>
    <submittedName>
        <fullName evidence="3">Relaxase/mobilization nuclease-like protein</fullName>
    </submittedName>
</protein>
<proteinExistence type="predicted"/>
<evidence type="ECO:0000259" key="2">
    <source>
        <dbReference type="Pfam" id="PF03432"/>
    </source>
</evidence>
<keyword evidence="4" id="KW-1185">Reference proteome</keyword>
<dbReference type="EMBL" id="VLKO01000001">
    <property type="protein sequence ID" value="TWI03151.1"/>
    <property type="molecule type" value="Genomic_DNA"/>
</dbReference>
<reference evidence="3 4" key="1">
    <citation type="journal article" date="2015" name="Stand. Genomic Sci.">
        <title>Genomic Encyclopedia of Bacterial and Archaeal Type Strains, Phase III: the genomes of soil and plant-associated and newly described type strains.</title>
        <authorList>
            <person name="Whitman W.B."/>
            <person name="Woyke T."/>
            <person name="Klenk H.P."/>
            <person name="Zhou Y."/>
            <person name="Lilburn T.G."/>
            <person name="Beck B.J."/>
            <person name="De Vos P."/>
            <person name="Vandamme P."/>
            <person name="Eisen J.A."/>
            <person name="Garrity G."/>
            <person name="Hugenholtz P."/>
            <person name="Kyrpides N.C."/>
        </authorList>
    </citation>
    <scope>NUCLEOTIDE SEQUENCE [LARGE SCALE GENOMIC DNA]</scope>
    <source>
        <strain evidence="3 4">CGMCC 1.6847</strain>
    </source>
</reference>
<evidence type="ECO:0000313" key="3">
    <source>
        <dbReference type="EMBL" id="TWI03151.1"/>
    </source>
</evidence>
<gene>
    <name evidence="3" type="ORF">IQ05_00080</name>
</gene>